<feature type="compositionally biased region" description="Low complexity" evidence="2">
    <location>
        <begin position="318"/>
        <end position="327"/>
    </location>
</feature>
<sequence length="515" mass="55519">MQGTKMHERRLELLSDGDNQSIKKARQNGRSERRRLQAQLRERARLELEYVRAAREQLHNADIFPYKACERGTSPNSSSSCSKPRQFPLAGSTDVSKVRRIITASGSVLGGYNELAEYSGAHATPETTTNQREEAVLDFASPVTPDQEVNPLAAREMAIAQQVYPASVSSEERDFDKETAQYITEQEVSALAPDRELSTSAVLLPEVREAEVAKAETMASVPSEKSIAVVIEQLLAFRIVSESAAAAVEIPEANVVAGLESSSDTAACGDREQERARKLLTSFAGAPSATAVAKKLSQNISRYHPMYHTVRSILKSDPLADSSSSSSSDEDDTSVPAYRTLSVQRRSCMRRTEPLPLLRMNTSHVEWAPNADEAIYIEYVAPVVSLLPPETVEIRPPSLDEPPKQVNLASKEAAAARAAAAAKAAAEGDPEREAAAEAAAATAAVLAKEAAEEAAEVAEAEAKATAEEEAKAAARLAAVAAVLAKAEARTLAAKARAGRLTKEEFEQWQGRLEER</sequence>
<reference evidence="3" key="1">
    <citation type="submission" date="2013-10" db="EMBL/GenBank/DDBJ databases">
        <title>Genomic analysis of the causative agents of coccidiosis in chickens.</title>
        <authorList>
            <person name="Reid A.J."/>
            <person name="Blake D."/>
            <person name="Billington K."/>
            <person name="Browne H."/>
            <person name="Dunn M."/>
            <person name="Hung S."/>
            <person name="Kawahara F."/>
            <person name="Miranda-Saavedra D."/>
            <person name="Mourier T."/>
            <person name="Nagra H."/>
            <person name="Otto T.D."/>
            <person name="Rawlings N."/>
            <person name="Sanchez A."/>
            <person name="Sanders M."/>
            <person name="Subramaniam C."/>
            <person name="Tay Y."/>
            <person name="Dear P."/>
            <person name="Doerig C."/>
            <person name="Gruber A."/>
            <person name="Parkinson J."/>
            <person name="Shirley M."/>
            <person name="Wan K.L."/>
            <person name="Berriman M."/>
            <person name="Tomley F."/>
            <person name="Pain A."/>
        </authorList>
    </citation>
    <scope>NUCLEOTIDE SEQUENCE [LARGE SCALE GENOMIC DNA]</scope>
    <source>
        <strain evidence="3">Houghton</strain>
    </source>
</reference>
<evidence type="ECO:0000256" key="1">
    <source>
        <dbReference type="SAM" id="Coils"/>
    </source>
</evidence>
<reference evidence="3" key="2">
    <citation type="submission" date="2013-10" db="EMBL/GenBank/DDBJ databases">
        <authorList>
            <person name="Aslett M."/>
        </authorList>
    </citation>
    <scope>NUCLEOTIDE SEQUENCE [LARGE SCALE GENOMIC DNA]</scope>
    <source>
        <strain evidence="3">Houghton</strain>
    </source>
</reference>
<feature type="region of interest" description="Disordered" evidence="2">
    <location>
        <begin position="318"/>
        <end position="339"/>
    </location>
</feature>
<feature type="compositionally biased region" description="Basic and acidic residues" evidence="2">
    <location>
        <begin position="1"/>
        <end position="13"/>
    </location>
</feature>
<evidence type="ECO:0000313" key="4">
    <source>
        <dbReference type="Proteomes" id="UP000018201"/>
    </source>
</evidence>
<evidence type="ECO:0000256" key="2">
    <source>
        <dbReference type="SAM" id="MobiDB-lite"/>
    </source>
</evidence>
<feature type="coiled-coil region" evidence="1">
    <location>
        <begin position="443"/>
        <end position="477"/>
    </location>
</feature>
<accession>U6H506</accession>
<dbReference type="VEuPathDB" id="ToxoDB:EPH_0074050"/>
<dbReference type="AlphaFoldDB" id="U6H506"/>
<feature type="region of interest" description="Disordered" evidence="2">
    <location>
        <begin position="495"/>
        <end position="515"/>
    </location>
</feature>
<organism evidence="3 4">
    <name type="scientific">Eimeria praecox</name>
    <dbReference type="NCBI Taxonomy" id="51316"/>
    <lineage>
        <taxon>Eukaryota</taxon>
        <taxon>Sar</taxon>
        <taxon>Alveolata</taxon>
        <taxon>Apicomplexa</taxon>
        <taxon>Conoidasida</taxon>
        <taxon>Coccidia</taxon>
        <taxon>Eucoccidiorida</taxon>
        <taxon>Eimeriorina</taxon>
        <taxon>Eimeriidae</taxon>
        <taxon>Eimeria</taxon>
    </lineage>
</organism>
<protein>
    <submittedName>
        <fullName evidence="3">Uncharacterized protein</fullName>
    </submittedName>
</protein>
<dbReference type="OrthoDB" id="348101at2759"/>
<name>U6H506_9EIME</name>
<evidence type="ECO:0000313" key="3">
    <source>
        <dbReference type="EMBL" id="CDI86558.1"/>
    </source>
</evidence>
<proteinExistence type="predicted"/>
<dbReference type="Proteomes" id="UP000018201">
    <property type="component" value="Unassembled WGS sequence"/>
</dbReference>
<keyword evidence="4" id="KW-1185">Reference proteome</keyword>
<feature type="region of interest" description="Disordered" evidence="2">
    <location>
        <begin position="1"/>
        <end position="35"/>
    </location>
</feature>
<keyword evidence="1" id="KW-0175">Coiled coil</keyword>
<feature type="compositionally biased region" description="Basic and acidic residues" evidence="2">
    <location>
        <begin position="500"/>
        <end position="515"/>
    </location>
</feature>
<dbReference type="EMBL" id="HG695581">
    <property type="protein sequence ID" value="CDI86558.1"/>
    <property type="molecule type" value="Genomic_DNA"/>
</dbReference>
<gene>
    <name evidence="3" type="ORF">EPH_0074050</name>
</gene>